<name>A0A0F9DF86_9ZZZZ</name>
<dbReference type="AlphaFoldDB" id="A0A0F9DF86"/>
<evidence type="ECO:0000313" key="1">
    <source>
        <dbReference type="EMBL" id="KKL52431.1"/>
    </source>
</evidence>
<gene>
    <name evidence="1" type="ORF">LCGC14_2285500</name>
</gene>
<proteinExistence type="predicted"/>
<sequence>MDKVYCNECKYLEIDKITLTVEYKDYVCNSKSNISHRDNSNWLNRNEMERTYIDKPEDINKHNLCVWYERKE</sequence>
<organism evidence="1">
    <name type="scientific">marine sediment metagenome</name>
    <dbReference type="NCBI Taxonomy" id="412755"/>
    <lineage>
        <taxon>unclassified sequences</taxon>
        <taxon>metagenomes</taxon>
        <taxon>ecological metagenomes</taxon>
    </lineage>
</organism>
<reference evidence="1" key="1">
    <citation type="journal article" date="2015" name="Nature">
        <title>Complex archaea that bridge the gap between prokaryotes and eukaryotes.</title>
        <authorList>
            <person name="Spang A."/>
            <person name="Saw J.H."/>
            <person name="Jorgensen S.L."/>
            <person name="Zaremba-Niedzwiedzka K."/>
            <person name="Martijn J."/>
            <person name="Lind A.E."/>
            <person name="van Eijk R."/>
            <person name="Schleper C."/>
            <person name="Guy L."/>
            <person name="Ettema T.J."/>
        </authorList>
    </citation>
    <scope>NUCLEOTIDE SEQUENCE</scope>
</reference>
<dbReference type="EMBL" id="LAZR01031897">
    <property type="protein sequence ID" value="KKL52431.1"/>
    <property type="molecule type" value="Genomic_DNA"/>
</dbReference>
<accession>A0A0F9DF86</accession>
<comment type="caution">
    <text evidence="1">The sequence shown here is derived from an EMBL/GenBank/DDBJ whole genome shotgun (WGS) entry which is preliminary data.</text>
</comment>
<protein>
    <submittedName>
        <fullName evidence="1">Uncharacterized protein</fullName>
    </submittedName>
</protein>